<dbReference type="EMBL" id="ONZI01000001">
    <property type="protein sequence ID" value="SPJ32078.1"/>
    <property type="molecule type" value="Genomic_DNA"/>
</dbReference>
<dbReference type="OrthoDB" id="7158585at2"/>
<dbReference type="InterPro" id="IPR037185">
    <property type="entry name" value="EmrE-like"/>
</dbReference>
<feature type="transmembrane region" description="Helical" evidence="6">
    <location>
        <begin position="116"/>
        <end position="135"/>
    </location>
</feature>
<dbReference type="Pfam" id="PF00892">
    <property type="entry name" value="EamA"/>
    <property type="match status" value="2"/>
</dbReference>
<feature type="transmembrane region" description="Helical" evidence="6">
    <location>
        <begin position="60"/>
        <end position="83"/>
    </location>
</feature>
<sequence>MPLRDFYLVLVVILIWAFNSIMIKLGLAEMPPLLMTTLRFALVAVLIVPFTRITRAQLPLVLKLAASFGLMHFGFLFIGLNYAEAGTGALLVQLGTPFATILAAIFLKERLRLKPVIGMLVSFSGVVVLAGGPTLPGPLPLTLLLLSALGWAITNLLVKTGPEIAPLTMAGWLSMFAIPLVGMGSLLFEQHQWTAMMEAGWRGWGAVIYSAVMSSILAYGLWNTLLRRHSVARLIPLSLLTPLVVVVLGVLMLDESMALNKLVGGALVVGGIAIINVRRLKRAPRELALDGDTSTTTTTTTTTTTMTPEQK</sequence>
<feature type="transmembrane region" description="Helical" evidence="6">
    <location>
        <begin position="141"/>
        <end position="158"/>
    </location>
</feature>
<keyword evidence="4 6" id="KW-0472">Membrane</keyword>
<gene>
    <name evidence="8" type="primary">eamA</name>
    <name evidence="8" type="ORF">KSP9073_00078</name>
</gene>
<name>A0A2R8CGP6_9GAMM</name>
<dbReference type="PANTHER" id="PTHR32322:SF9">
    <property type="entry name" value="AMINO-ACID METABOLITE EFFLUX PUMP-RELATED"/>
    <property type="match status" value="1"/>
</dbReference>
<dbReference type="PANTHER" id="PTHR32322">
    <property type="entry name" value="INNER MEMBRANE TRANSPORTER"/>
    <property type="match status" value="1"/>
</dbReference>
<feature type="transmembrane region" description="Helical" evidence="6">
    <location>
        <begin position="200"/>
        <end position="222"/>
    </location>
</feature>
<proteinExistence type="predicted"/>
<feature type="transmembrane region" description="Helical" evidence="6">
    <location>
        <begin position="7"/>
        <end position="27"/>
    </location>
</feature>
<evidence type="ECO:0000313" key="9">
    <source>
        <dbReference type="Proteomes" id="UP000244934"/>
    </source>
</evidence>
<accession>A0A2R8CGP6</accession>
<keyword evidence="9" id="KW-1185">Reference proteome</keyword>
<dbReference type="GO" id="GO:0016020">
    <property type="term" value="C:membrane"/>
    <property type="evidence" value="ECO:0007669"/>
    <property type="project" value="UniProtKB-SubCell"/>
</dbReference>
<evidence type="ECO:0000256" key="3">
    <source>
        <dbReference type="ARBA" id="ARBA00022989"/>
    </source>
</evidence>
<feature type="region of interest" description="Disordered" evidence="5">
    <location>
        <begin position="288"/>
        <end position="311"/>
    </location>
</feature>
<dbReference type="RefSeq" id="WP_108840986.1">
    <property type="nucleotide sequence ID" value="NZ_ONZI01000001.1"/>
</dbReference>
<keyword evidence="2 6" id="KW-0812">Transmembrane</keyword>
<keyword evidence="3 6" id="KW-1133">Transmembrane helix</keyword>
<dbReference type="Gene3D" id="1.10.3730.20">
    <property type="match status" value="1"/>
</dbReference>
<dbReference type="Proteomes" id="UP000244934">
    <property type="component" value="Unassembled WGS sequence"/>
</dbReference>
<evidence type="ECO:0000313" key="8">
    <source>
        <dbReference type="EMBL" id="SPJ32078.1"/>
    </source>
</evidence>
<evidence type="ECO:0000256" key="1">
    <source>
        <dbReference type="ARBA" id="ARBA00004141"/>
    </source>
</evidence>
<feature type="transmembrane region" description="Helical" evidence="6">
    <location>
        <begin position="234"/>
        <end position="253"/>
    </location>
</feature>
<evidence type="ECO:0000256" key="6">
    <source>
        <dbReference type="SAM" id="Phobius"/>
    </source>
</evidence>
<evidence type="ECO:0000256" key="4">
    <source>
        <dbReference type="ARBA" id="ARBA00023136"/>
    </source>
</evidence>
<feature type="transmembrane region" description="Helical" evidence="6">
    <location>
        <begin position="89"/>
        <end position="107"/>
    </location>
</feature>
<protein>
    <submittedName>
        <fullName evidence="8">Putative amino-acid metabolite efflux pump</fullName>
    </submittedName>
</protein>
<dbReference type="InterPro" id="IPR050638">
    <property type="entry name" value="AA-Vitamin_Transporters"/>
</dbReference>
<evidence type="ECO:0000259" key="7">
    <source>
        <dbReference type="Pfam" id="PF00892"/>
    </source>
</evidence>
<feature type="compositionally biased region" description="Low complexity" evidence="5">
    <location>
        <begin position="293"/>
        <end position="311"/>
    </location>
</feature>
<dbReference type="InterPro" id="IPR000620">
    <property type="entry name" value="EamA_dom"/>
</dbReference>
<feature type="domain" description="EamA" evidence="7">
    <location>
        <begin position="8"/>
        <end position="129"/>
    </location>
</feature>
<reference evidence="9" key="1">
    <citation type="submission" date="2018-03" db="EMBL/GenBank/DDBJ databases">
        <authorList>
            <person name="Navarro De La Torre S."/>
        </authorList>
    </citation>
    <scope>NUCLEOTIDE SEQUENCE [LARGE SCALE GENOMIC DNA]</scope>
    <source>
        <strain evidence="9">EAod3</strain>
    </source>
</reference>
<feature type="domain" description="EamA" evidence="7">
    <location>
        <begin position="142"/>
        <end position="276"/>
    </location>
</feature>
<dbReference type="AlphaFoldDB" id="A0A2R8CGP6"/>
<comment type="subcellular location">
    <subcellularLocation>
        <location evidence="1">Membrane</location>
        <topology evidence="1">Multi-pass membrane protein</topology>
    </subcellularLocation>
</comment>
<dbReference type="SUPFAM" id="SSF103481">
    <property type="entry name" value="Multidrug resistance efflux transporter EmrE"/>
    <property type="match status" value="2"/>
</dbReference>
<feature type="transmembrane region" description="Helical" evidence="6">
    <location>
        <begin position="259"/>
        <end position="277"/>
    </location>
</feature>
<evidence type="ECO:0000256" key="2">
    <source>
        <dbReference type="ARBA" id="ARBA00022692"/>
    </source>
</evidence>
<feature type="transmembrane region" description="Helical" evidence="6">
    <location>
        <begin position="170"/>
        <end position="188"/>
    </location>
</feature>
<feature type="transmembrane region" description="Helical" evidence="6">
    <location>
        <begin position="33"/>
        <end position="53"/>
    </location>
</feature>
<evidence type="ECO:0000256" key="5">
    <source>
        <dbReference type="SAM" id="MobiDB-lite"/>
    </source>
</evidence>
<organism evidence="8 9">
    <name type="scientific">Kushneria phyllosphaerae</name>
    <dbReference type="NCBI Taxonomy" id="2100822"/>
    <lineage>
        <taxon>Bacteria</taxon>
        <taxon>Pseudomonadati</taxon>
        <taxon>Pseudomonadota</taxon>
        <taxon>Gammaproteobacteria</taxon>
        <taxon>Oceanospirillales</taxon>
        <taxon>Halomonadaceae</taxon>
        <taxon>Kushneria</taxon>
    </lineage>
</organism>